<name>A0A7X0RP01_9BACL</name>
<sequence>MFDRIDRVFLPVRSAAAAEAWYAGEFEFQVAERRGRETDLRIGDGEALLTLIETAPHAPLGFLHEGGHVPCYNFYTHWEDLHADWLHARGVRTTEAMNVPYMNVCEMFDPDGNAIGICHEKAESLYHTRHDGALPPMFHRVLAVFIPVRDLDASIRWYVETLGFTLHHHWGQGADLKVGDGETIATMIVMDPDVHRGALRTAGESPYYSLRTPDLGSAYRTLRERGVAAERREAEPGGLLRFHVRSPEGVVIRVTEQSPALVTAG</sequence>
<dbReference type="AlphaFoldDB" id="A0A7X0RP01"/>
<dbReference type="SUPFAM" id="SSF54593">
    <property type="entry name" value="Glyoxalase/Bleomycin resistance protein/Dihydroxybiphenyl dioxygenase"/>
    <property type="match status" value="2"/>
</dbReference>
<evidence type="ECO:0000313" key="2">
    <source>
        <dbReference type="EMBL" id="MBB6671058.1"/>
    </source>
</evidence>
<dbReference type="CDD" id="cd06587">
    <property type="entry name" value="VOC"/>
    <property type="match status" value="1"/>
</dbReference>
<dbReference type="PROSITE" id="PS51819">
    <property type="entry name" value="VOC"/>
    <property type="match status" value="2"/>
</dbReference>
<dbReference type="PANTHER" id="PTHR36437:SF2">
    <property type="entry name" value="GLYOXALASE_BLEOMYCIN RESISTANCE PROTEIN_DIOXYGENASE"/>
    <property type="match status" value="1"/>
</dbReference>
<proteinExistence type="predicted"/>
<keyword evidence="3" id="KW-1185">Reference proteome</keyword>
<reference evidence="2 3" key="1">
    <citation type="submission" date="2020-08" db="EMBL/GenBank/DDBJ databases">
        <title>Cohnella phylogeny.</title>
        <authorList>
            <person name="Dunlap C."/>
        </authorList>
    </citation>
    <scope>NUCLEOTIDE SEQUENCE [LARGE SCALE GENOMIC DNA]</scope>
    <source>
        <strain evidence="2 3">DSM 28246</strain>
    </source>
</reference>
<dbReference type="InterPro" id="IPR004360">
    <property type="entry name" value="Glyas_Fos-R_dOase_dom"/>
</dbReference>
<organism evidence="2 3">
    <name type="scientific">Cohnella nanjingensis</name>
    <dbReference type="NCBI Taxonomy" id="1387779"/>
    <lineage>
        <taxon>Bacteria</taxon>
        <taxon>Bacillati</taxon>
        <taxon>Bacillota</taxon>
        <taxon>Bacilli</taxon>
        <taxon>Bacillales</taxon>
        <taxon>Paenibacillaceae</taxon>
        <taxon>Cohnella</taxon>
    </lineage>
</organism>
<gene>
    <name evidence="2" type="ORF">H7C19_10190</name>
</gene>
<dbReference type="InterPro" id="IPR037523">
    <property type="entry name" value="VOC_core"/>
</dbReference>
<protein>
    <submittedName>
        <fullName evidence="2">VOC family protein</fullName>
    </submittedName>
</protein>
<dbReference type="PANTHER" id="PTHR36437">
    <property type="entry name" value="GLYOXALASE/BLEOMYCIN RESISTANCE PROTEIN/DIOXYGENASE"/>
    <property type="match status" value="1"/>
</dbReference>
<dbReference type="Gene3D" id="3.10.180.10">
    <property type="entry name" value="2,3-Dihydroxybiphenyl 1,2-Dioxygenase, domain 1"/>
    <property type="match status" value="2"/>
</dbReference>
<evidence type="ECO:0000313" key="3">
    <source>
        <dbReference type="Proteomes" id="UP000547209"/>
    </source>
</evidence>
<evidence type="ECO:0000259" key="1">
    <source>
        <dbReference type="PROSITE" id="PS51819"/>
    </source>
</evidence>
<dbReference type="Proteomes" id="UP000547209">
    <property type="component" value="Unassembled WGS sequence"/>
</dbReference>
<dbReference type="EMBL" id="JACJVP010000015">
    <property type="protein sequence ID" value="MBB6671058.1"/>
    <property type="molecule type" value="Genomic_DNA"/>
</dbReference>
<dbReference type="InterPro" id="IPR029068">
    <property type="entry name" value="Glyas_Bleomycin-R_OHBP_Dase"/>
</dbReference>
<comment type="caution">
    <text evidence="2">The sequence shown here is derived from an EMBL/GenBank/DDBJ whole genome shotgun (WGS) entry which is preliminary data.</text>
</comment>
<dbReference type="RefSeq" id="WP_185142547.1">
    <property type="nucleotide sequence ID" value="NZ_JACJVP010000015.1"/>
</dbReference>
<feature type="domain" description="VOC" evidence="1">
    <location>
        <begin position="140"/>
        <end position="257"/>
    </location>
</feature>
<feature type="domain" description="VOC" evidence="1">
    <location>
        <begin position="4"/>
        <end position="120"/>
    </location>
</feature>
<accession>A0A7X0RP01</accession>
<dbReference type="Pfam" id="PF00903">
    <property type="entry name" value="Glyoxalase"/>
    <property type="match status" value="2"/>
</dbReference>